<sequence length="70" mass="7986">MEPFTSENLVTHLDPEVAQSLLESLPQHIREAYERRAAKIEYPVWAVLEIALASFLDPDALSFLDCKPME</sequence>
<organism evidence="1">
    <name type="scientific">Oscillatoriales cyanobacterium SpSt-418</name>
    <dbReference type="NCBI Taxonomy" id="2282169"/>
    <lineage>
        <taxon>Bacteria</taxon>
        <taxon>Bacillati</taxon>
        <taxon>Cyanobacteriota</taxon>
        <taxon>Cyanophyceae</taxon>
        <taxon>Oscillatoriophycideae</taxon>
        <taxon>Oscillatoriales</taxon>
    </lineage>
</organism>
<comment type="caution">
    <text evidence="1">The sequence shown here is derived from an EMBL/GenBank/DDBJ whole genome shotgun (WGS) entry which is preliminary data.</text>
</comment>
<protein>
    <submittedName>
        <fullName evidence="1">Uncharacterized protein</fullName>
    </submittedName>
</protein>
<evidence type="ECO:0000313" key="1">
    <source>
        <dbReference type="EMBL" id="HFM99283.1"/>
    </source>
</evidence>
<gene>
    <name evidence="1" type="ORF">ENR64_16300</name>
</gene>
<dbReference type="EMBL" id="DSRU01000233">
    <property type="protein sequence ID" value="HFM99283.1"/>
    <property type="molecule type" value="Genomic_DNA"/>
</dbReference>
<name>A0A7C3KFN4_9CYAN</name>
<dbReference type="AlphaFoldDB" id="A0A7C3KFN4"/>
<proteinExistence type="predicted"/>
<reference evidence="1" key="1">
    <citation type="journal article" date="2020" name="mSystems">
        <title>Genome- and Community-Level Interaction Insights into Carbon Utilization and Element Cycling Functions of Hydrothermarchaeota in Hydrothermal Sediment.</title>
        <authorList>
            <person name="Zhou Z."/>
            <person name="Liu Y."/>
            <person name="Xu W."/>
            <person name="Pan J."/>
            <person name="Luo Z.H."/>
            <person name="Li M."/>
        </authorList>
    </citation>
    <scope>NUCLEOTIDE SEQUENCE [LARGE SCALE GENOMIC DNA]</scope>
    <source>
        <strain evidence="1">SpSt-418</strain>
    </source>
</reference>
<accession>A0A7C3KFN4</accession>